<feature type="active site" description="Proton donor/acceptor" evidence="1">
    <location>
        <position position="137"/>
    </location>
</feature>
<dbReference type="SUPFAM" id="SSF53254">
    <property type="entry name" value="Phosphoglycerate mutase-like"/>
    <property type="match status" value="1"/>
</dbReference>
<sequence length="254" mass="28444">MEWKRSAPRIGAFLTPPFSSAWRCSACLHSFQLSQPFPSLVRIALRILMRTKEQATSFLFLRHGATDFPENRYYCDSVEDPALNPVGLKQAAGWPDRLQGKSIAALYVSPSRRTQETARPTADRLGLKIETTEGLRERTFGSWDGLTSEVLQQRFPEEWSAWKKDPLHFTPAGGESLVGFAKRVDETIQTLLARHAGQTILLVTHVGPIRMIVAAALGMALENQKRLVVGSCSLTQIDYTASWPNLVFFSLRPE</sequence>
<evidence type="ECO:0000313" key="3">
    <source>
        <dbReference type="EMBL" id="NKE72481.1"/>
    </source>
</evidence>
<dbReference type="SMART" id="SM00855">
    <property type="entry name" value="PGAM"/>
    <property type="match status" value="1"/>
</dbReference>
<dbReference type="Pfam" id="PF00300">
    <property type="entry name" value="His_Phos_1"/>
    <property type="match status" value="1"/>
</dbReference>
<dbReference type="InterPro" id="IPR013078">
    <property type="entry name" value="His_Pase_superF_clade-1"/>
</dbReference>
<evidence type="ECO:0000256" key="1">
    <source>
        <dbReference type="PIRSR" id="PIRSR613078-1"/>
    </source>
</evidence>
<gene>
    <name evidence="3" type="ORF">MNODULE_17155</name>
</gene>
<evidence type="ECO:0000256" key="2">
    <source>
        <dbReference type="PIRSR" id="PIRSR613078-2"/>
    </source>
</evidence>
<feature type="active site" description="Tele-phosphohistidine intermediate" evidence="1">
    <location>
        <position position="63"/>
    </location>
</feature>
<comment type="caution">
    <text evidence="3">The sequence shown here is derived from an EMBL/GenBank/DDBJ whole genome shotgun (WGS) entry which is preliminary data.</text>
</comment>
<dbReference type="PANTHER" id="PTHR48100:SF1">
    <property type="entry name" value="HISTIDINE PHOSPHATASE FAMILY PROTEIN-RELATED"/>
    <property type="match status" value="1"/>
</dbReference>
<proteinExistence type="predicted"/>
<name>A0A7X6DSB1_9BACT</name>
<dbReference type="GO" id="GO:0016791">
    <property type="term" value="F:phosphatase activity"/>
    <property type="evidence" value="ECO:0007669"/>
    <property type="project" value="TreeGrafter"/>
</dbReference>
<keyword evidence="4" id="KW-1185">Reference proteome</keyword>
<dbReference type="CDD" id="cd07067">
    <property type="entry name" value="HP_PGM_like"/>
    <property type="match status" value="1"/>
</dbReference>
<dbReference type="Gene3D" id="3.40.50.1240">
    <property type="entry name" value="Phosphoglycerate mutase-like"/>
    <property type="match status" value="1"/>
</dbReference>
<dbReference type="PANTHER" id="PTHR48100">
    <property type="entry name" value="BROAD-SPECIFICITY PHOSPHATASE YOR283W-RELATED"/>
    <property type="match status" value="1"/>
</dbReference>
<protein>
    <submittedName>
        <fullName evidence="3">Histidine phosphatase family protein</fullName>
    </submittedName>
</protein>
<dbReference type="Proteomes" id="UP000534783">
    <property type="component" value="Unassembled WGS sequence"/>
</dbReference>
<dbReference type="GO" id="GO:0005737">
    <property type="term" value="C:cytoplasm"/>
    <property type="evidence" value="ECO:0007669"/>
    <property type="project" value="TreeGrafter"/>
</dbReference>
<dbReference type="EMBL" id="VTOW01000003">
    <property type="protein sequence ID" value="NKE72481.1"/>
    <property type="molecule type" value="Genomic_DNA"/>
</dbReference>
<dbReference type="InterPro" id="IPR029033">
    <property type="entry name" value="His_PPase_superfam"/>
</dbReference>
<dbReference type="AlphaFoldDB" id="A0A7X6DSB1"/>
<evidence type="ECO:0000313" key="4">
    <source>
        <dbReference type="Proteomes" id="UP000534783"/>
    </source>
</evidence>
<organism evidence="3 4">
    <name type="scientific">Candidatus Manganitrophus noduliformans</name>
    <dbReference type="NCBI Taxonomy" id="2606439"/>
    <lineage>
        <taxon>Bacteria</taxon>
        <taxon>Pseudomonadati</taxon>
        <taxon>Nitrospirota</taxon>
        <taxon>Nitrospiria</taxon>
        <taxon>Candidatus Troglogloeales</taxon>
        <taxon>Candidatus Manganitrophaceae</taxon>
        <taxon>Candidatus Manganitrophus</taxon>
    </lineage>
</organism>
<feature type="binding site" evidence="2">
    <location>
        <position position="113"/>
    </location>
    <ligand>
        <name>substrate</name>
    </ligand>
</feature>
<accession>A0A7X6DSB1</accession>
<reference evidence="3 4" key="1">
    <citation type="journal article" date="2020" name="Nature">
        <title>Bacterial chemolithoautotrophy via manganese oxidation.</title>
        <authorList>
            <person name="Yu H."/>
            <person name="Leadbetter J.R."/>
        </authorList>
    </citation>
    <scope>NUCLEOTIDE SEQUENCE [LARGE SCALE GENOMIC DNA]</scope>
    <source>
        <strain evidence="3 4">Mn-1</strain>
    </source>
</reference>
<dbReference type="InterPro" id="IPR050275">
    <property type="entry name" value="PGM_Phosphatase"/>
</dbReference>